<keyword evidence="6" id="KW-1185">Reference proteome</keyword>
<dbReference type="InterPro" id="IPR024079">
    <property type="entry name" value="MetalloPept_cat_dom_sf"/>
</dbReference>
<evidence type="ECO:0000256" key="3">
    <source>
        <dbReference type="ARBA" id="ARBA00022837"/>
    </source>
</evidence>
<dbReference type="InterPro" id="IPR026919">
    <property type="entry name" value="ADGRV1"/>
</dbReference>
<comment type="caution">
    <text evidence="5">The sequence shown here is derived from an EMBL/GenBank/DDBJ whole genome shotgun (WGS) entry which is preliminary data.</text>
</comment>
<dbReference type="PANTHER" id="PTHR46682">
    <property type="entry name" value="ADHESION G-PROTEIN COUPLED RECEPTOR V1"/>
    <property type="match status" value="1"/>
</dbReference>
<dbReference type="EMBL" id="AVCH01000167">
    <property type="protein sequence ID" value="KFN46642.1"/>
    <property type="molecule type" value="Genomic_DNA"/>
</dbReference>
<evidence type="ECO:0000256" key="1">
    <source>
        <dbReference type="ARBA" id="ARBA00022729"/>
    </source>
</evidence>
<dbReference type="eggNOG" id="COG1404">
    <property type="taxonomic scope" value="Bacteria"/>
</dbReference>
<dbReference type="GO" id="GO:0004930">
    <property type="term" value="F:G protein-coupled receptor activity"/>
    <property type="evidence" value="ECO:0007669"/>
    <property type="project" value="InterPro"/>
</dbReference>
<sequence>MKADGIQQVDVVVMYNGELVAVMGSNEAVLTRIAYLETITNQAYVDSNVGLRVRVVAAQLVDYALRNDNSDALSEITDSVSLPIRVEALRLRDQYGADLVKLMRNFDRTTQTSCGVGWIGGYHGAPFTQQYGFSVTSDRGFRNDNCGEWTFAHELGHNMGGHHDTETSEGDYGAYLYSRGYRRTVDQSAGFATVMAYIQAPQVRIGRFSNPRLASCLSLPCGDAAEADNARGFSEAAPAIAAITPAVAQDGRPTVRVDDASITEGNSGRRALRFGIHLSTGAHAGVTLQLATADGSAGRADYIAGSATLLIPAGQSQATFDIDVRGDTIAERDEVFALNILSASNARIVDGQGVGTILNDEPLPVLNVGDVEVTEGDSGAAQATFTATLTQASNTAVTFDAKSTNFAPAPDTATAGTDFEVVFLQGLRIEPGQTSVQFSIPVIGDTEVEQDEIFLLMISNVTGAATDDIFGWGTILDDDGEGGSAPILSIADASVQEGNAGTRDLVLPVTLSAPANGDVGFSLSTQDGTAVAGQDYAVPPATTVVIPAGQVSAEARVSVIGDTLDEADEFFLVRLANITGASAGVITANGRILDDDGSAGTPPLVARDDRFVLREGSGATRLGVIANDVATAARLAGGSLALSTTVPGGTVSIDTAGTPATAADDALVYTPRAGETGDDAFGYRLCEGSGRCTEGLVQVVRRPLTDVAIETRTGEGFADLELSGLPPLPDARIQAMNGSRVATAALDLGQDPTPESPWDLGGAGTDFALNTLLPNSQLGGGFNGQQVDTRRRVLADARSSSGGDIDLYLGIDANRNGRPDPEEVRCTSAMSPDIERCELATTVLANGSVDYWAMLHSRSGAAQLASLERFEFQLESADGGRLTATGPGHLAAGEAFPARVSWLVPDYLPGQPAAAYLSVQAGPDQPRRLVPVRVDRVDPIAGPTPLWSAAYFALPPGAAADRVYVDVPEGATGLTIRTDSTAPLDLYLAKANSPDGGLVPAAPPRVQAQRSWQGLAGLRWLSVPGAELSPGRWYLTPVNPGASFQRPNLSVVVEGAPRLPTPGSYYNPDRGGHGLFVYPAGNQWAGLWYTYLQDGTPTWYYLQNTAPQPGETRWYSPIMRAAWNGSANVLTSVGFASLTATAEGEVLYTYLLDGESGSERMVVFGAGCPTLAGVPVDASSHWFDPARAGTGYSVQLFPDYEFYAAFVYDARGVPRFLTAESPRFAGADAVLPLEQLTGFCPLCERTGAPARAEIGTLRRRFAGGGLAGFELDGLFTGGVPGAWTGNDAVQLLGGPGTTQGCPVQ</sequence>
<dbReference type="Pfam" id="PF13583">
    <property type="entry name" value="Reprolysin_4"/>
    <property type="match status" value="1"/>
</dbReference>
<dbReference type="Pfam" id="PF03160">
    <property type="entry name" value="Calx-beta"/>
    <property type="match status" value="3"/>
</dbReference>
<feature type="domain" description="Calx-beta" evidence="4">
    <location>
        <begin position="353"/>
        <end position="459"/>
    </location>
</feature>
<name>A0A091B528_9GAMM</name>
<evidence type="ECO:0000259" key="4">
    <source>
        <dbReference type="SMART" id="SM00237"/>
    </source>
</evidence>
<keyword evidence="2" id="KW-0677">Repeat</keyword>
<dbReference type="STRING" id="1384054.N790_08450"/>
<dbReference type="GO" id="GO:0071277">
    <property type="term" value="P:cellular response to calcium ion"/>
    <property type="evidence" value="ECO:0007669"/>
    <property type="project" value="TreeGrafter"/>
</dbReference>
<dbReference type="eggNOG" id="COG1566">
    <property type="taxonomic scope" value="Bacteria"/>
</dbReference>
<dbReference type="Gene3D" id="3.40.390.10">
    <property type="entry name" value="Collagenase (Catalytic Domain)"/>
    <property type="match status" value="1"/>
</dbReference>
<dbReference type="InterPro" id="IPR003644">
    <property type="entry name" value="Calx_beta"/>
</dbReference>
<gene>
    <name evidence="5" type="ORF">N790_08450</name>
</gene>
<keyword evidence="3" id="KW-0106">Calcium</keyword>
<keyword evidence="1" id="KW-0732">Signal</keyword>
<protein>
    <recommendedName>
        <fullName evidence="4">Calx-beta domain-containing protein</fullName>
    </recommendedName>
</protein>
<evidence type="ECO:0000256" key="2">
    <source>
        <dbReference type="ARBA" id="ARBA00022737"/>
    </source>
</evidence>
<evidence type="ECO:0000313" key="5">
    <source>
        <dbReference type="EMBL" id="KFN46642.1"/>
    </source>
</evidence>
<proteinExistence type="predicted"/>
<dbReference type="GO" id="GO:0016020">
    <property type="term" value="C:membrane"/>
    <property type="evidence" value="ECO:0007669"/>
    <property type="project" value="InterPro"/>
</dbReference>
<dbReference type="GO" id="GO:0010855">
    <property type="term" value="F:adenylate cyclase inhibitor activity"/>
    <property type="evidence" value="ECO:0007669"/>
    <property type="project" value="TreeGrafter"/>
</dbReference>
<feature type="domain" description="Calx-beta" evidence="4">
    <location>
        <begin position="242"/>
        <end position="341"/>
    </location>
</feature>
<dbReference type="GO" id="GO:0001965">
    <property type="term" value="F:G-protein alpha-subunit binding"/>
    <property type="evidence" value="ECO:0007669"/>
    <property type="project" value="TreeGrafter"/>
</dbReference>
<accession>A0A091B528</accession>
<dbReference type="SUPFAM" id="SSF55486">
    <property type="entry name" value="Metalloproteases ('zincins'), catalytic domain"/>
    <property type="match status" value="1"/>
</dbReference>
<evidence type="ECO:0000313" key="6">
    <source>
        <dbReference type="Proteomes" id="UP000029392"/>
    </source>
</evidence>
<dbReference type="GO" id="GO:0005737">
    <property type="term" value="C:cytoplasm"/>
    <property type="evidence" value="ECO:0007669"/>
    <property type="project" value="TreeGrafter"/>
</dbReference>
<dbReference type="PANTHER" id="PTHR46682:SF1">
    <property type="entry name" value="ADHESION G-PROTEIN COUPLED RECEPTOR V1"/>
    <property type="match status" value="1"/>
</dbReference>
<feature type="domain" description="Calx-beta" evidence="4">
    <location>
        <begin position="471"/>
        <end position="576"/>
    </location>
</feature>
<dbReference type="Pfam" id="PF17963">
    <property type="entry name" value="Big_9"/>
    <property type="match status" value="1"/>
</dbReference>
<dbReference type="SUPFAM" id="SSF141072">
    <property type="entry name" value="CalX-like"/>
    <property type="match status" value="3"/>
</dbReference>
<dbReference type="eggNOG" id="COG2730">
    <property type="taxonomic scope" value="Bacteria"/>
</dbReference>
<dbReference type="GO" id="GO:0008237">
    <property type="term" value="F:metallopeptidase activity"/>
    <property type="evidence" value="ECO:0007669"/>
    <property type="project" value="InterPro"/>
</dbReference>
<dbReference type="Proteomes" id="UP000029392">
    <property type="component" value="Unassembled WGS sequence"/>
</dbReference>
<organism evidence="5 6">
    <name type="scientific">Arenimonas malthae CC-JY-1</name>
    <dbReference type="NCBI Taxonomy" id="1384054"/>
    <lineage>
        <taxon>Bacteria</taxon>
        <taxon>Pseudomonadati</taxon>
        <taxon>Pseudomonadota</taxon>
        <taxon>Gammaproteobacteria</taxon>
        <taxon>Lysobacterales</taxon>
        <taxon>Lysobacteraceae</taxon>
        <taxon>Arenimonas</taxon>
    </lineage>
</organism>
<dbReference type="PATRIC" id="fig|1384054.3.peg.1751"/>
<reference evidence="5 6" key="1">
    <citation type="submission" date="2013-09" db="EMBL/GenBank/DDBJ databases">
        <title>Genome sequencing of Arenimonas malthae.</title>
        <authorList>
            <person name="Chen F."/>
            <person name="Wang G."/>
        </authorList>
    </citation>
    <scope>NUCLEOTIDE SEQUENCE [LARGE SCALE GENOMIC DNA]</scope>
    <source>
        <strain evidence="5 6">CC-JY-1</strain>
    </source>
</reference>
<dbReference type="SMART" id="SM00237">
    <property type="entry name" value="Calx_beta"/>
    <property type="match status" value="3"/>
</dbReference>
<dbReference type="Gene3D" id="2.60.40.2030">
    <property type="match status" value="3"/>
</dbReference>
<dbReference type="InterPro" id="IPR038081">
    <property type="entry name" value="CalX-like_sf"/>
</dbReference>